<dbReference type="InterPro" id="IPR017896">
    <property type="entry name" value="4Fe4S_Fe-S-bd"/>
</dbReference>
<comment type="function">
    <text evidence="9">Catalyzes the conversion of epoxyqueuosine (oQ) to queuosine (Q), which is a hypermodified base found in the wobble positions of tRNA(Asp), tRNA(Asn), tRNA(His) and tRNA(Tyr).</text>
</comment>
<evidence type="ECO:0000256" key="8">
    <source>
        <dbReference type="ARBA" id="ARBA00023014"/>
    </source>
</evidence>
<feature type="binding site" evidence="9">
    <location>
        <position position="201"/>
    </location>
    <ligand>
        <name>cob(II)alamin</name>
        <dbReference type="ChEBI" id="CHEBI:16304"/>
    </ligand>
</feature>
<feature type="binding site" evidence="9">
    <location>
        <position position="177"/>
    </location>
    <ligand>
        <name>cob(II)alamin</name>
        <dbReference type="ChEBI" id="CHEBI:16304"/>
    </ligand>
</feature>
<keyword evidence="2 9" id="KW-0963">Cytoplasm</keyword>
<dbReference type="Gene3D" id="3.30.70.20">
    <property type="match status" value="1"/>
</dbReference>
<dbReference type="InterPro" id="IPR017900">
    <property type="entry name" value="4Fe4S_Fe_S_CS"/>
</dbReference>
<dbReference type="PANTHER" id="PTHR30002">
    <property type="entry name" value="EPOXYQUEUOSINE REDUCTASE"/>
    <property type="match status" value="1"/>
</dbReference>
<comment type="caution">
    <text evidence="9">Lacks conserved residue(s) required for the propagation of feature annotation.</text>
</comment>
<proteinExistence type="inferred from homology"/>
<sequence length="417" mass="46742">MTATTPESNVDRQLDQQADLQTDHITNRINEPCPLTAAQLDALNRQIKLWGKELGFAQIGVADIDLSQHEAGLQDWLDKGYHGEMNYMASHGMMRARPNELHPGSLRVICARMDYLPPDAGFASNLTNPNLAYISRYAGGRDYHKMIRQRLKKLGDKITEHCKTLGFAATDFRPFVDSAPILERPLADKAGLGWTGKHSLILHPEAGSWFFLGELLINLPLPLDIPIEEGCNTCVACIKSCPTDAIVAPYVVDARRCISYLTIELQGAIPEEFRPLIGNRIYGCDDCQLVCPVNSKAPLTAESDFHTRQTLIQPELISLFNWSEAVFLRQTEGSAIRRIGHKRWLRNIAIALGNAPANPEIIATLEQRKLSDEVDDMVLEHIDWALEQQRQKAPQETLSRKTQRVIRSIQKGLPRDA</sequence>
<evidence type="ECO:0000256" key="1">
    <source>
        <dbReference type="ARBA" id="ARBA00022485"/>
    </source>
</evidence>
<feature type="binding site" evidence="9">
    <location>
        <position position="259"/>
    </location>
    <ligand>
        <name>cob(II)alamin</name>
        <dbReference type="ChEBI" id="CHEBI:16304"/>
    </ligand>
</feature>
<dbReference type="Pfam" id="PF08331">
    <property type="entry name" value="QueG_DUF1730"/>
    <property type="match status" value="1"/>
</dbReference>
<dbReference type="Proteomes" id="UP000654004">
    <property type="component" value="Unassembled WGS sequence"/>
</dbReference>
<evidence type="ECO:0000256" key="2">
    <source>
        <dbReference type="ARBA" id="ARBA00022490"/>
    </source>
</evidence>
<feature type="binding site" evidence="9">
    <location>
        <position position="342"/>
    </location>
    <ligand>
        <name>tRNA</name>
        <dbReference type="ChEBI" id="CHEBI:17843"/>
    </ligand>
</feature>
<dbReference type="EC" id="1.17.99.6" evidence="9"/>
<comment type="cofactor">
    <cofactor evidence="9">
        <name>cob(II)alamin</name>
        <dbReference type="ChEBI" id="CHEBI:16304"/>
    </cofactor>
</comment>
<comment type="subunit">
    <text evidence="9">Monomer.</text>
</comment>
<feature type="binding site" evidence="9">
    <location>
        <position position="284"/>
    </location>
    <ligand>
        <name>[4Fe-4S] cluster</name>
        <dbReference type="ChEBI" id="CHEBI:49883"/>
        <label>2</label>
    </ligand>
</feature>
<dbReference type="InterPro" id="IPR013542">
    <property type="entry name" value="QueG_DUF1730"/>
</dbReference>
<evidence type="ECO:0000259" key="10">
    <source>
        <dbReference type="PROSITE" id="PS51379"/>
    </source>
</evidence>
<comment type="catalytic activity">
    <reaction evidence="9">
        <text>epoxyqueuosine(34) in tRNA + AH2 = queuosine(34) in tRNA + A + H2O</text>
        <dbReference type="Rhea" id="RHEA:32159"/>
        <dbReference type="Rhea" id="RHEA-COMP:18571"/>
        <dbReference type="Rhea" id="RHEA-COMP:18582"/>
        <dbReference type="ChEBI" id="CHEBI:13193"/>
        <dbReference type="ChEBI" id="CHEBI:15377"/>
        <dbReference type="ChEBI" id="CHEBI:17499"/>
        <dbReference type="ChEBI" id="CHEBI:194431"/>
        <dbReference type="ChEBI" id="CHEBI:194443"/>
        <dbReference type="EC" id="1.17.99.6"/>
    </reaction>
</comment>
<dbReference type="Pfam" id="PF13484">
    <property type="entry name" value="Fer4_16"/>
    <property type="match status" value="1"/>
</dbReference>
<dbReference type="RefSeq" id="WP_188955828.1">
    <property type="nucleotide sequence ID" value="NZ_BMQW01000004.1"/>
</dbReference>
<keyword evidence="8 9" id="KW-0411">Iron-sulfur</keyword>
<keyword evidence="7 9" id="KW-0408">Iron</keyword>
<dbReference type="SUPFAM" id="SSF46548">
    <property type="entry name" value="alpha-helical ferredoxin"/>
    <property type="match status" value="1"/>
</dbReference>
<evidence type="ECO:0000313" key="11">
    <source>
        <dbReference type="EMBL" id="GGP86634.1"/>
    </source>
</evidence>
<gene>
    <name evidence="9 11" type="primary">queG</name>
    <name evidence="11" type="ORF">GCM10009410_20280</name>
</gene>
<evidence type="ECO:0000256" key="5">
    <source>
        <dbReference type="ARBA" id="ARBA00022785"/>
    </source>
</evidence>
<accession>A0ABQ2QL45</accession>
<comment type="pathway">
    <text evidence="9">tRNA modification; tRNA-queuosine biosynthesis.</text>
</comment>
<feature type="binding site" evidence="9">
    <location>
        <position position="287"/>
    </location>
    <ligand>
        <name>[4Fe-4S] cluster</name>
        <dbReference type="ChEBI" id="CHEBI:49883"/>
        <label>2</label>
    </ligand>
</feature>
<comment type="similarity">
    <text evidence="9">Belongs to the QueG family.</text>
</comment>
<organism evidence="11 12">
    <name type="scientific">Shewanella ulleungensis</name>
    <dbReference type="NCBI Taxonomy" id="2282699"/>
    <lineage>
        <taxon>Bacteria</taxon>
        <taxon>Pseudomonadati</taxon>
        <taxon>Pseudomonadota</taxon>
        <taxon>Gammaproteobacteria</taxon>
        <taxon>Alteromonadales</taxon>
        <taxon>Shewanellaceae</taxon>
        <taxon>Shewanella</taxon>
    </lineage>
</organism>
<keyword evidence="9" id="KW-0846">Cobalamin</keyword>
<feature type="active site" description="Proton donor" evidence="9">
    <location>
        <position position="177"/>
    </location>
</feature>
<feature type="binding site" evidence="9">
    <location>
        <position position="234"/>
    </location>
    <ligand>
        <name>[4Fe-4S] cluster</name>
        <dbReference type="ChEBI" id="CHEBI:49883"/>
        <label>1</label>
    </ligand>
</feature>
<evidence type="ECO:0000313" key="12">
    <source>
        <dbReference type="Proteomes" id="UP000654004"/>
    </source>
</evidence>
<keyword evidence="12" id="KW-1185">Reference proteome</keyword>
<comment type="cofactor">
    <cofactor evidence="9">
        <name>[4Fe-4S] cluster</name>
        <dbReference type="ChEBI" id="CHEBI:49883"/>
    </cofactor>
    <text evidence="9">Binds 2 [4Fe-4S] clusters per monomer.</text>
</comment>
<keyword evidence="4 9" id="KW-0479">Metal-binding</keyword>
<protein>
    <recommendedName>
        <fullName evidence="9">Epoxyqueuosine reductase</fullName>
        <ecNumber evidence="9">1.17.99.6</ecNumber>
    </recommendedName>
    <alternativeName>
        <fullName evidence="9">Queuosine biosynthesis protein QueG</fullName>
    </alternativeName>
</protein>
<dbReference type="PANTHER" id="PTHR30002:SF4">
    <property type="entry name" value="EPOXYQUEUOSINE REDUCTASE"/>
    <property type="match status" value="1"/>
</dbReference>
<keyword evidence="5 9" id="KW-0671">Queuosine biosynthesis</keyword>
<feature type="binding site" evidence="9">
    <location>
        <position position="195"/>
    </location>
    <ligand>
        <name>cob(II)alamin</name>
        <dbReference type="ChEBI" id="CHEBI:16304"/>
    </ligand>
</feature>
<name>A0ABQ2QL45_9GAMM</name>
<comment type="caution">
    <text evidence="11">The sequence shown here is derived from an EMBL/GenBank/DDBJ whole genome shotgun (WGS) entry which is preliminary data.</text>
</comment>
<feature type="binding site" evidence="9">
    <location>
        <begin position="284"/>
        <end position="285"/>
    </location>
    <ligand>
        <name>cob(II)alamin</name>
        <dbReference type="ChEBI" id="CHEBI:16304"/>
    </ligand>
</feature>
<dbReference type="EMBL" id="BMQW01000004">
    <property type="protein sequence ID" value="GGP86634.1"/>
    <property type="molecule type" value="Genomic_DNA"/>
</dbReference>
<evidence type="ECO:0000256" key="4">
    <source>
        <dbReference type="ARBA" id="ARBA00022723"/>
    </source>
</evidence>
<feature type="binding site" evidence="9">
    <location>
        <position position="291"/>
    </location>
    <ligand>
        <name>[4Fe-4S] cluster</name>
        <dbReference type="ChEBI" id="CHEBI:49883"/>
        <label>1</label>
    </ligand>
</feature>
<feature type="binding site" evidence="9">
    <location>
        <position position="241"/>
    </location>
    <ligand>
        <name>[4Fe-4S] cluster</name>
        <dbReference type="ChEBI" id="CHEBI:49883"/>
        <label>2</label>
    </ligand>
</feature>
<feature type="binding site" evidence="9">
    <location>
        <position position="95"/>
    </location>
    <ligand>
        <name>cob(II)alamin</name>
        <dbReference type="ChEBI" id="CHEBI:16304"/>
    </ligand>
</feature>
<reference evidence="12" key="1">
    <citation type="journal article" date="2019" name="Int. J. Syst. Evol. Microbiol.">
        <title>The Global Catalogue of Microorganisms (GCM) 10K type strain sequencing project: providing services to taxonomists for standard genome sequencing and annotation.</title>
        <authorList>
            <consortium name="The Broad Institute Genomics Platform"/>
            <consortium name="The Broad Institute Genome Sequencing Center for Infectious Disease"/>
            <person name="Wu L."/>
            <person name="Ma J."/>
        </authorList>
    </citation>
    <scope>NUCLEOTIDE SEQUENCE [LARGE SCALE GENOMIC DNA]</scope>
    <source>
        <strain evidence="12">JCM 32305</strain>
    </source>
</reference>
<keyword evidence="9" id="KW-0170">Cobalt</keyword>
<dbReference type="NCBIfam" id="TIGR00276">
    <property type="entry name" value="tRNA epoxyqueuosine(34) reductase QueG"/>
    <property type="match status" value="1"/>
</dbReference>
<keyword evidence="3 9" id="KW-0819">tRNA processing</keyword>
<evidence type="ECO:0000256" key="6">
    <source>
        <dbReference type="ARBA" id="ARBA00023002"/>
    </source>
</evidence>
<comment type="subcellular location">
    <subcellularLocation>
        <location evidence="9">Cytoplasm</location>
    </subcellularLocation>
</comment>
<keyword evidence="1 9" id="KW-0004">4Fe-4S</keyword>
<evidence type="ECO:0000256" key="7">
    <source>
        <dbReference type="ARBA" id="ARBA00023004"/>
    </source>
</evidence>
<feature type="binding site" evidence="9">
    <location>
        <position position="212"/>
    </location>
    <ligand>
        <name>cob(II)alamin</name>
        <dbReference type="ChEBI" id="CHEBI:16304"/>
    </ligand>
</feature>
<feature type="binding site" evidence="9">
    <location>
        <position position="237"/>
    </location>
    <ligand>
        <name>[4Fe-4S] cluster</name>
        <dbReference type="ChEBI" id="CHEBI:49883"/>
        <label>1</label>
    </ligand>
</feature>
<feature type="binding site" evidence="9">
    <location>
        <position position="231"/>
    </location>
    <ligand>
        <name>[4Fe-4S] cluster</name>
        <dbReference type="ChEBI" id="CHEBI:49883"/>
        <label>1</label>
    </ligand>
</feature>
<dbReference type="PROSITE" id="PS00198">
    <property type="entry name" value="4FE4S_FER_1"/>
    <property type="match status" value="1"/>
</dbReference>
<evidence type="ECO:0000256" key="3">
    <source>
        <dbReference type="ARBA" id="ARBA00022694"/>
    </source>
</evidence>
<dbReference type="InterPro" id="IPR004453">
    <property type="entry name" value="QueG"/>
</dbReference>
<feature type="domain" description="4Fe-4S ferredoxin-type" evidence="10">
    <location>
        <begin position="219"/>
        <end position="251"/>
    </location>
</feature>
<dbReference type="PROSITE" id="PS51379">
    <property type="entry name" value="4FE4S_FER_2"/>
    <property type="match status" value="1"/>
</dbReference>
<keyword evidence="6 9" id="KW-0560">Oxidoreductase</keyword>
<evidence type="ECO:0000256" key="9">
    <source>
        <dbReference type="HAMAP-Rule" id="MF_00916"/>
    </source>
</evidence>
<dbReference type="HAMAP" id="MF_00916">
    <property type="entry name" value="QueG"/>
    <property type="match status" value="1"/>
</dbReference>
<feature type="binding site" evidence="9">
    <location>
        <position position="257"/>
    </location>
    <ligand>
        <name>[4Fe-4S] cluster</name>
        <dbReference type="ChEBI" id="CHEBI:49883"/>
        <label>2</label>
    </ligand>
</feature>